<evidence type="ECO:0000313" key="3">
    <source>
        <dbReference type="Proteomes" id="UP001152607"/>
    </source>
</evidence>
<dbReference type="InterPro" id="IPR011059">
    <property type="entry name" value="Metal-dep_hydrolase_composite"/>
</dbReference>
<feature type="region of interest" description="Disordered" evidence="1">
    <location>
        <begin position="1"/>
        <end position="42"/>
    </location>
</feature>
<dbReference type="InterPro" id="IPR052349">
    <property type="entry name" value="Metallo-hydrolase_Enzymes"/>
</dbReference>
<dbReference type="InterPro" id="IPR032466">
    <property type="entry name" value="Metal_Hydrolase"/>
</dbReference>
<gene>
    <name evidence="2" type="ORF">PDIGIT_LOCUS3610</name>
</gene>
<evidence type="ECO:0000313" key="2">
    <source>
        <dbReference type="EMBL" id="CAI6321369.1"/>
    </source>
</evidence>
<dbReference type="EMBL" id="CAOQHR010000002">
    <property type="protein sequence ID" value="CAI6321369.1"/>
    <property type="molecule type" value="Genomic_DNA"/>
</dbReference>
<sequence>MNNSNDTEKPHVAPDLVHVVGDVKKRRPKSRLPPPPYSHAPPSCTVNRITRVRLPGKETSALWDIAIADGKISSIDPHEVARPTGEHGFTDTLDGANRLAAPSLCHAHIHLDKCFLLQDPKYADLQIENGDFQEAMDMTAKAKARFEEDDLLRRGRQLVEESIRHGVTAMRAFVEVDGGVEFKCLDAGLVLKEEFANRCELQICAFAQLPLFSGEDGGQQVRRLMEAAAQEDGVEVLGSTPYVEKDVAKQKMNVRWITSLALAHGKHLDLHLDYFMEQEKQPLVWSVLDIIKDRNWVARQGKSITLGHCTRLTRFQKDEWTRLRDAVGHLPISFVGLPTSDLFMMHTTDGRRSTLPVLDMIRYHGLNAAIAINNVGNAFTPHGNCDPLSIASMGVGLYQGGTKKDTETLYASSLLGIRFTCLNRFANATMQETVSSRAKAAIGHQVTSLSLKVGEPADLVLFDPMDSGWRCRKSITEAVYDPGTSRQTIHRGRVTSAGDLY</sequence>
<feature type="compositionally biased region" description="Basic and acidic residues" evidence="1">
    <location>
        <begin position="1"/>
        <end position="12"/>
    </location>
</feature>
<dbReference type="AlphaFoldDB" id="A0A9W4U8X6"/>
<dbReference type="Proteomes" id="UP001152607">
    <property type="component" value="Unassembled WGS sequence"/>
</dbReference>
<organism evidence="2 3">
    <name type="scientific">Periconia digitata</name>
    <dbReference type="NCBI Taxonomy" id="1303443"/>
    <lineage>
        <taxon>Eukaryota</taxon>
        <taxon>Fungi</taxon>
        <taxon>Dikarya</taxon>
        <taxon>Ascomycota</taxon>
        <taxon>Pezizomycotina</taxon>
        <taxon>Dothideomycetes</taxon>
        <taxon>Pleosporomycetidae</taxon>
        <taxon>Pleosporales</taxon>
        <taxon>Massarineae</taxon>
        <taxon>Periconiaceae</taxon>
        <taxon>Periconia</taxon>
    </lineage>
</organism>
<evidence type="ECO:0008006" key="4">
    <source>
        <dbReference type="Google" id="ProtNLM"/>
    </source>
</evidence>
<evidence type="ECO:0000256" key="1">
    <source>
        <dbReference type="SAM" id="MobiDB-lite"/>
    </source>
</evidence>
<keyword evidence="3" id="KW-1185">Reference proteome</keyword>
<dbReference type="PANTHER" id="PTHR32027:SF0">
    <property type="entry name" value="CYTOSINE DEAMINASE"/>
    <property type="match status" value="1"/>
</dbReference>
<dbReference type="SUPFAM" id="SSF51338">
    <property type="entry name" value="Composite domain of metallo-dependent hydrolases"/>
    <property type="match status" value="1"/>
</dbReference>
<protein>
    <recommendedName>
        <fullName evidence="4">Cytosine deaminase</fullName>
    </recommendedName>
</protein>
<reference evidence="2" key="1">
    <citation type="submission" date="2023-01" db="EMBL/GenBank/DDBJ databases">
        <authorList>
            <person name="Van Ghelder C."/>
            <person name="Rancurel C."/>
        </authorList>
    </citation>
    <scope>NUCLEOTIDE SEQUENCE</scope>
    <source>
        <strain evidence="2">CNCM I-4278</strain>
    </source>
</reference>
<dbReference type="Gene3D" id="3.20.20.140">
    <property type="entry name" value="Metal-dependent hydrolases"/>
    <property type="match status" value="1"/>
</dbReference>
<dbReference type="Gene3D" id="2.30.40.10">
    <property type="entry name" value="Urease, subunit C, domain 1"/>
    <property type="match status" value="1"/>
</dbReference>
<proteinExistence type="predicted"/>
<accession>A0A9W4U8X6</accession>
<dbReference type="OrthoDB" id="10266980at2759"/>
<comment type="caution">
    <text evidence="2">The sequence shown here is derived from an EMBL/GenBank/DDBJ whole genome shotgun (WGS) entry which is preliminary data.</text>
</comment>
<dbReference type="SUPFAM" id="SSF51556">
    <property type="entry name" value="Metallo-dependent hydrolases"/>
    <property type="match status" value="1"/>
</dbReference>
<dbReference type="PANTHER" id="PTHR32027">
    <property type="entry name" value="CYTOSINE DEAMINASE"/>
    <property type="match status" value="1"/>
</dbReference>
<name>A0A9W4U8X6_9PLEO</name>
<dbReference type="GO" id="GO:0016814">
    <property type="term" value="F:hydrolase activity, acting on carbon-nitrogen (but not peptide) bonds, in cyclic amidines"/>
    <property type="evidence" value="ECO:0007669"/>
    <property type="project" value="TreeGrafter"/>
</dbReference>